<dbReference type="GO" id="GO:0003700">
    <property type="term" value="F:DNA-binding transcription factor activity"/>
    <property type="evidence" value="ECO:0007669"/>
    <property type="project" value="InterPro"/>
</dbReference>
<evidence type="ECO:0000256" key="2">
    <source>
        <dbReference type="ARBA" id="ARBA00023125"/>
    </source>
</evidence>
<sequence>MYEEAELQGGTPAYRSGRRGEDVWIPVQINENSAEPLYHQIETQLRSLIISGVITEGTLLPSIREFAGELKCSVITVRRVYQDLENEGLLRTRQGTGTFVSNVGDAAMAEYKHEAVRKALEGAVDVGKSVQCGQEELTRIFLEIVENKYREQQ</sequence>
<reference evidence="5" key="1">
    <citation type="journal article" date="2014" name="Int. J. Syst. Evol. Microbiol.">
        <title>Complete genome sequence of Corynebacterium casei LMG S-19264T (=DSM 44701T), isolated from a smear-ripened cheese.</title>
        <authorList>
            <consortium name="US DOE Joint Genome Institute (JGI-PGF)"/>
            <person name="Walter F."/>
            <person name="Albersmeier A."/>
            <person name="Kalinowski J."/>
            <person name="Ruckert C."/>
        </authorList>
    </citation>
    <scope>NUCLEOTIDE SEQUENCE</scope>
    <source>
        <strain evidence="5">CGMCC 1.16134</strain>
    </source>
</reference>
<dbReference type="EMBL" id="BMKR01000021">
    <property type="protein sequence ID" value="GGF93930.1"/>
    <property type="molecule type" value="Genomic_DNA"/>
</dbReference>
<evidence type="ECO:0000259" key="4">
    <source>
        <dbReference type="PROSITE" id="PS50949"/>
    </source>
</evidence>
<evidence type="ECO:0000313" key="6">
    <source>
        <dbReference type="Proteomes" id="UP000637643"/>
    </source>
</evidence>
<gene>
    <name evidence="5" type="ORF">GCM10010912_43610</name>
</gene>
<keyword evidence="3" id="KW-0804">Transcription</keyword>
<keyword evidence="2" id="KW-0238">DNA-binding</keyword>
<dbReference type="Pfam" id="PF00392">
    <property type="entry name" value="GntR"/>
    <property type="match status" value="1"/>
</dbReference>
<proteinExistence type="predicted"/>
<reference evidence="5" key="2">
    <citation type="submission" date="2020-09" db="EMBL/GenBank/DDBJ databases">
        <authorList>
            <person name="Sun Q."/>
            <person name="Zhou Y."/>
        </authorList>
    </citation>
    <scope>NUCLEOTIDE SEQUENCE</scope>
    <source>
        <strain evidence="5">CGMCC 1.16134</strain>
    </source>
</reference>
<dbReference type="PANTHER" id="PTHR38445:SF9">
    <property type="entry name" value="HTH-TYPE TRANSCRIPTIONAL REPRESSOR YTRA"/>
    <property type="match status" value="1"/>
</dbReference>
<feature type="domain" description="HTH gntR-type" evidence="4">
    <location>
        <begin position="35"/>
        <end position="103"/>
    </location>
</feature>
<keyword evidence="6" id="KW-1185">Reference proteome</keyword>
<dbReference type="PANTHER" id="PTHR38445">
    <property type="entry name" value="HTH-TYPE TRANSCRIPTIONAL REPRESSOR YTRA"/>
    <property type="match status" value="1"/>
</dbReference>
<dbReference type="SUPFAM" id="SSF46785">
    <property type="entry name" value="Winged helix' DNA-binding domain"/>
    <property type="match status" value="1"/>
</dbReference>
<protein>
    <recommendedName>
        <fullName evidence="4">HTH gntR-type domain-containing protein</fullName>
    </recommendedName>
</protein>
<evidence type="ECO:0000256" key="1">
    <source>
        <dbReference type="ARBA" id="ARBA00023015"/>
    </source>
</evidence>
<dbReference type="Gene3D" id="1.10.10.10">
    <property type="entry name" value="Winged helix-like DNA-binding domain superfamily/Winged helix DNA-binding domain"/>
    <property type="match status" value="1"/>
</dbReference>
<dbReference type="InterPro" id="IPR036388">
    <property type="entry name" value="WH-like_DNA-bd_sf"/>
</dbReference>
<dbReference type="GO" id="GO:0003677">
    <property type="term" value="F:DNA binding"/>
    <property type="evidence" value="ECO:0007669"/>
    <property type="project" value="UniProtKB-KW"/>
</dbReference>
<organism evidence="5 6">
    <name type="scientific">Paenibacillus albidus</name>
    <dbReference type="NCBI Taxonomy" id="2041023"/>
    <lineage>
        <taxon>Bacteria</taxon>
        <taxon>Bacillati</taxon>
        <taxon>Bacillota</taxon>
        <taxon>Bacilli</taxon>
        <taxon>Bacillales</taxon>
        <taxon>Paenibacillaceae</taxon>
        <taxon>Paenibacillus</taxon>
    </lineage>
</organism>
<dbReference type="InterPro" id="IPR036390">
    <property type="entry name" value="WH_DNA-bd_sf"/>
</dbReference>
<dbReference type="SMART" id="SM00345">
    <property type="entry name" value="HTH_GNTR"/>
    <property type="match status" value="1"/>
</dbReference>
<evidence type="ECO:0000256" key="3">
    <source>
        <dbReference type="ARBA" id="ARBA00023163"/>
    </source>
</evidence>
<comment type="caution">
    <text evidence="5">The sequence shown here is derived from an EMBL/GenBank/DDBJ whole genome shotgun (WGS) entry which is preliminary data.</text>
</comment>
<dbReference type="AlphaFoldDB" id="A0A917FQ13"/>
<dbReference type="InterPro" id="IPR000524">
    <property type="entry name" value="Tscrpt_reg_HTH_GntR"/>
</dbReference>
<dbReference type="PROSITE" id="PS50949">
    <property type="entry name" value="HTH_GNTR"/>
    <property type="match status" value="1"/>
</dbReference>
<name>A0A917FQ13_9BACL</name>
<dbReference type="Proteomes" id="UP000637643">
    <property type="component" value="Unassembled WGS sequence"/>
</dbReference>
<keyword evidence="1" id="KW-0805">Transcription regulation</keyword>
<evidence type="ECO:0000313" key="5">
    <source>
        <dbReference type="EMBL" id="GGF93930.1"/>
    </source>
</evidence>
<dbReference type="CDD" id="cd07377">
    <property type="entry name" value="WHTH_GntR"/>
    <property type="match status" value="1"/>
</dbReference>
<accession>A0A917FQ13</accession>